<evidence type="ECO:0000313" key="2">
    <source>
        <dbReference type="Proteomes" id="UP000479000"/>
    </source>
</evidence>
<proteinExistence type="predicted"/>
<keyword evidence="2" id="KW-1185">Reference proteome</keyword>
<accession>A0A6H5GA80</accession>
<name>A0A6H5GA80_9HEMI</name>
<feature type="non-terminal residue" evidence="1">
    <location>
        <position position="67"/>
    </location>
</feature>
<dbReference type="EMBL" id="CADCXU010009030">
    <property type="protein sequence ID" value="CAA9999661.1"/>
    <property type="molecule type" value="Genomic_DNA"/>
</dbReference>
<reference evidence="1 2" key="1">
    <citation type="submission" date="2020-02" db="EMBL/GenBank/DDBJ databases">
        <authorList>
            <person name="Ferguson B K."/>
        </authorList>
    </citation>
    <scope>NUCLEOTIDE SEQUENCE [LARGE SCALE GENOMIC DNA]</scope>
</reference>
<sequence>MEFFSYPSHIFGLQCLARLDSSLSLGPRCWAKHTSELHLDGAPMNVNVCPLPPWCREFHAPRVTTMA</sequence>
<dbReference type="Proteomes" id="UP000479000">
    <property type="component" value="Unassembled WGS sequence"/>
</dbReference>
<organism evidence="1 2">
    <name type="scientific">Nesidiocoris tenuis</name>
    <dbReference type="NCBI Taxonomy" id="355587"/>
    <lineage>
        <taxon>Eukaryota</taxon>
        <taxon>Metazoa</taxon>
        <taxon>Ecdysozoa</taxon>
        <taxon>Arthropoda</taxon>
        <taxon>Hexapoda</taxon>
        <taxon>Insecta</taxon>
        <taxon>Pterygota</taxon>
        <taxon>Neoptera</taxon>
        <taxon>Paraneoptera</taxon>
        <taxon>Hemiptera</taxon>
        <taxon>Heteroptera</taxon>
        <taxon>Panheteroptera</taxon>
        <taxon>Cimicomorpha</taxon>
        <taxon>Miridae</taxon>
        <taxon>Dicyphina</taxon>
        <taxon>Nesidiocoris</taxon>
    </lineage>
</organism>
<gene>
    <name evidence="1" type="ORF">NTEN_LOCUS5943</name>
</gene>
<protein>
    <submittedName>
        <fullName evidence="1">Uncharacterized protein</fullName>
    </submittedName>
</protein>
<dbReference type="AlphaFoldDB" id="A0A6H5GA80"/>
<evidence type="ECO:0000313" key="1">
    <source>
        <dbReference type="EMBL" id="CAA9999661.1"/>
    </source>
</evidence>